<dbReference type="AlphaFoldDB" id="A0AAE1ACV9"/>
<organism evidence="1 2">
    <name type="scientific">Elysia crispata</name>
    <name type="common">lettuce slug</name>
    <dbReference type="NCBI Taxonomy" id="231223"/>
    <lineage>
        <taxon>Eukaryota</taxon>
        <taxon>Metazoa</taxon>
        <taxon>Spiralia</taxon>
        <taxon>Lophotrochozoa</taxon>
        <taxon>Mollusca</taxon>
        <taxon>Gastropoda</taxon>
        <taxon>Heterobranchia</taxon>
        <taxon>Euthyneura</taxon>
        <taxon>Panpulmonata</taxon>
        <taxon>Sacoglossa</taxon>
        <taxon>Placobranchoidea</taxon>
        <taxon>Plakobranchidae</taxon>
        <taxon>Elysia</taxon>
    </lineage>
</organism>
<sequence>LIELKLLKEYTAYAREINTEIATTSVRF</sequence>
<keyword evidence="2" id="KW-1185">Reference proteome</keyword>
<reference evidence="1" key="1">
    <citation type="journal article" date="2023" name="G3 (Bethesda)">
        <title>A reference genome for the long-term kleptoplast-retaining sea slug Elysia crispata morphotype clarki.</title>
        <authorList>
            <person name="Eastman K.E."/>
            <person name="Pendleton A.L."/>
            <person name="Shaikh M.A."/>
            <person name="Suttiyut T."/>
            <person name="Ogas R."/>
            <person name="Tomko P."/>
            <person name="Gavelis G."/>
            <person name="Widhalm J.R."/>
            <person name="Wisecaver J.H."/>
        </authorList>
    </citation>
    <scope>NUCLEOTIDE SEQUENCE</scope>
    <source>
        <strain evidence="1">ECLA1</strain>
    </source>
</reference>
<gene>
    <name evidence="1" type="ORF">RRG08_063144</name>
</gene>
<evidence type="ECO:0000313" key="1">
    <source>
        <dbReference type="EMBL" id="KAK3785585.1"/>
    </source>
</evidence>
<protein>
    <submittedName>
        <fullName evidence="1">Uncharacterized protein</fullName>
    </submittedName>
</protein>
<comment type="caution">
    <text evidence="1">The sequence shown here is derived from an EMBL/GenBank/DDBJ whole genome shotgun (WGS) entry which is preliminary data.</text>
</comment>
<evidence type="ECO:0000313" key="2">
    <source>
        <dbReference type="Proteomes" id="UP001283361"/>
    </source>
</evidence>
<dbReference type="Proteomes" id="UP001283361">
    <property type="component" value="Unassembled WGS sequence"/>
</dbReference>
<feature type="non-terminal residue" evidence="1">
    <location>
        <position position="1"/>
    </location>
</feature>
<proteinExistence type="predicted"/>
<accession>A0AAE1ACV9</accession>
<name>A0AAE1ACV9_9GAST</name>
<dbReference type="EMBL" id="JAWDGP010002108">
    <property type="protein sequence ID" value="KAK3785585.1"/>
    <property type="molecule type" value="Genomic_DNA"/>
</dbReference>